<comment type="caution">
    <text evidence="1">The sequence shown here is derived from an EMBL/GenBank/DDBJ whole genome shotgun (WGS) entry which is preliminary data.</text>
</comment>
<sequence>MPYEPGSPECRVLIDCKVQIESMLLALGRIDNSQHIRDQLLSVHNQLEGLHAIHRKAVAAPLAAGEP</sequence>
<dbReference type="OrthoDB" id="541504at2"/>
<gene>
    <name evidence="1" type="ORF">C7K55_01140</name>
</gene>
<name>A0A2P7N1L7_9CYAN</name>
<proteinExistence type="predicted"/>
<evidence type="ECO:0000313" key="2">
    <source>
        <dbReference type="Proteomes" id="UP000243002"/>
    </source>
</evidence>
<reference evidence="1 2" key="1">
    <citation type="journal article" date="2018" name="Environ. Microbiol.">
        <title>Ecological and genomic features of two widespread freshwater picocyanobacteria.</title>
        <authorList>
            <person name="Cabello-Yeves P.J."/>
            <person name="Picazo A."/>
            <person name="Camacho A."/>
            <person name="Callieri C."/>
            <person name="Rosselli R."/>
            <person name="Roda-Garcia J.J."/>
            <person name="Coutinho F.H."/>
            <person name="Rodriguez-Valera F."/>
        </authorList>
    </citation>
    <scope>NUCLEOTIDE SEQUENCE [LARGE SCALE GENOMIC DNA]</scope>
    <source>
        <strain evidence="1 2">Tous</strain>
    </source>
</reference>
<organism evidence="1 2">
    <name type="scientific">Cyanobium usitatum str. Tous</name>
    <dbReference type="NCBI Taxonomy" id="2116684"/>
    <lineage>
        <taxon>Bacteria</taxon>
        <taxon>Bacillati</taxon>
        <taxon>Cyanobacteriota</taxon>
        <taxon>Cyanophyceae</taxon>
        <taxon>Synechococcales</taxon>
        <taxon>Prochlorococcaceae</taxon>
        <taxon>Cyanobium</taxon>
    </lineage>
</organism>
<accession>A0A2P7N1L7</accession>
<dbReference type="Proteomes" id="UP000243002">
    <property type="component" value="Unassembled WGS sequence"/>
</dbReference>
<evidence type="ECO:0000313" key="1">
    <source>
        <dbReference type="EMBL" id="PSJ07372.1"/>
    </source>
</evidence>
<dbReference type="EMBL" id="PXXO01000001">
    <property type="protein sequence ID" value="PSJ07372.1"/>
    <property type="molecule type" value="Genomic_DNA"/>
</dbReference>
<protein>
    <submittedName>
        <fullName evidence="1">Uncharacterized protein</fullName>
    </submittedName>
</protein>
<keyword evidence="2" id="KW-1185">Reference proteome</keyword>
<dbReference type="AlphaFoldDB" id="A0A2P7N1L7"/>